<keyword evidence="1" id="KW-1185">Reference proteome</keyword>
<evidence type="ECO:0000313" key="2">
    <source>
        <dbReference type="WBParaSite" id="PTRK_0000780100.1"/>
    </source>
</evidence>
<dbReference type="AlphaFoldDB" id="A0A0N4ZIP1"/>
<evidence type="ECO:0000313" key="1">
    <source>
        <dbReference type="Proteomes" id="UP000038045"/>
    </source>
</evidence>
<proteinExistence type="predicted"/>
<sequence length="103" mass="11257">MLGARQRHPDHRAVGQDGDVGAFLHHPGLADRLDVFAGRDLGQFLRLPRADRLFVPAVEGAVVEALGLEEDDRIVVLDRRDQQALGVIGVGRAHHLQARDVGE</sequence>
<organism evidence="1 2">
    <name type="scientific">Parastrongyloides trichosuri</name>
    <name type="common">Possum-specific nematode worm</name>
    <dbReference type="NCBI Taxonomy" id="131310"/>
    <lineage>
        <taxon>Eukaryota</taxon>
        <taxon>Metazoa</taxon>
        <taxon>Ecdysozoa</taxon>
        <taxon>Nematoda</taxon>
        <taxon>Chromadorea</taxon>
        <taxon>Rhabditida</taxon>
        <taxon>Tylenchina</taxon>
        <taxon>Panagrolaimomorpha</taxon>
        <taxon>Strongyloidoidea</taxon>
        <taxon>Strongyloididae</taxon>
        <taxon>Parastrongyloides</taxon>
    </lineage>
</organism>
<reference evidence="2" key="1">
    <citation type="submission" date="2017-02" db="UniProtKB">
        <authorList>
            <consortium name="WormBaseParasite"/>
        </authorList>
    </citation>
    <scope>IDENTIFICATION</scope>
</reference>
<accession>A0A0N4ZIP1</accession>
<dbReference type="STRING" id="131310.A0A0N4ZIP1"/>
<dbReference type="WBParaSite" id="PTRK_0000780100.1">
    <property type="protein sequence ID" value="PTRK_0000780100.1"/>
    <property type="gene ID" value="PTRK_0000780100"/>
</dbReference>
<dbReference type="Proteomes" id="UP000038045">
    <property type="component" value="Unplaced"/>
</dbReference>
<name>A0A0N4ZIP1_PARTI</name>
<protein>
    <submittedName>
        <fullName evidence="2">CBS domain-containing protein</fullName>
    </submittedName>
</protein>